<evidence type="ECO:0000313" key="2">
    <source>
        <dbReference type="EMBL" id="MEX3747323.1"/>
    </source>
</evidence>
<sequence length="83" mass="9400">MGYVLINIFILLLIILFAESLMYLITIKNTKLKSILTYIVMAVIAFITSQYIPNDYKDFTKTIAAASLILALVSSFQKNTNFN</sequence>
<reference evidence="2 3" key="1">
    <citation type="submission" date="2024-07" db="EMBL/GenBank/DDBJ databases">
        <title>Characterization of a bacterium isolated from hydrolysated instant sea cucumber by whole-genome sequencing and metabolomics.</title>
        <authorList>
            <person name="Luo X."/>
            <person name="Zhang Z."/>
            <person name="Zheng Z."/>
            <person name="Zhang W."/>
            <person name="Ming T."/>
            <person name="Jiao L."/>
            <person name="Su X."/>
            <person name="Kong F."/>
            <person name="Xu J."/>
        </authorList>
    </citation>
    <scope>NUCLEOTIDE SEQUENCE [LARGE SCALE GENOMIC DNA]</scope>
    <source>
        <strain evidence="2 3">XL-2024</strain>
    </source>
</reference>
<comment type="caution">
    <text evidence="2">The sequence shown here is derived from an EMBL/GenBank/DDBJ whole genome shotgun (WGS) entry which is preliminary data.</text>
</comment>
<name>A0ABV3W2P7_9BACI</name>
<keyword evidence="1" id="KW-1133">Transmembrane helix</keyword>
<keyword evidence="1" id="KW-0812">Transmembrane</keyword>
<feature type="transmembrane region" description="Helical" evidence="1">
    <location>
        <begin position="35"/>
        <end position="53"/>
    </location>
</feature>
<organism evidence="2 3">
    <name type="scientific">Lysinibacillus xylanilyticus</name>
    <dbReference type="NCBI Taxonomy" id="582475"/>
    <lineage>
        <taxon>Bacteria</taxon>
        <taxon>Bacillati</taxon>
        <taxon>Bacillota</taxon>
        <taxon>Bacilli</taxon>
        <taxon>Bacillales</taxon>
        <taxon>Bacillaceae</taxon>
        <taxon>Lysinibacillus</taxon>
    </lineage>
</organism>
<proteinExistence type="predicted"/>
<keyword evidence="1" id="KW-0472">Membrane</keyword>
<gene>
    <name evidence="2" type="ORF">AB1300_19625</name>
</gene>
<evidence type="ECO:0000313" key="3">
    <source>
        <dbReference type="Proteomes" id="UP001558534"/>
    </source>
</evidence>
<keyword evidence="3" id="KW-1185">Reference proteome</keyword>
<evidence type="ECO:0000256" key="1">
    <source>
        <dbReference type="SAM" id="Phobius"/>
    </source>
</evidence>
<dbReference type="EMBL" id="JBFRHK010000014">
    <property type="protein sequence ID" value="MEX3747323.1"/>
    <property type="molecule type" value="Genomic_DNA"/>
</dbReference>
<dbReference type="RefSeq" id="WP_368637870.1">
    <property type="nucleotide sequence ID" value="NZ_JBFRHK010000014.1"/>
</dbReference>
<accession>A0ABV3W2P7</accession>
<dbReference type="Proteomes" id="UP001558534">
    <property type="component" value="Unassembled WGS sequence"/>
</dbReference>
<protein>
    <submittedName>
        <fullName evidence="2">Uncharacterized protein</fullName>
    </submittedName>
</protein>
<feature type="transmembrane region" description="Helical" evidence="1">
    <location>
        <begin position="6"/>
        <end position="26"/>
    </location>
</feature>